<evidence type="ECO:0000256" key="2">
    <source>
        <dbReference type="SAM" id="Phobius"/>
    </source>
</evidence>
<gene>
    <name evidence="3" type="ORF">PGTUg99_007880</name>
</gene>
<accession>A0A5B0M1Q8</accession>
<feature type="region of interest" description="Disordered" evidence="1">
    <location>
        <begin position="1"/>
        <end position="23"/>
    </location>
</feature>
<dbReference type="Proteomes" id="UP000325313">
    <property type="component" value="Unassembled WGS sequence"/>
</dbReference>
<name>A0A5B0M1Q8_PUCGR</name>
<comment type="caution">
    <text evidence="3">The sequence shown here is derived from an EMBL/GenBank/DDBJ whole genome shotgun (WGS) entry which is preliminary data.</text>
</comment>
<keyword evidence="2" id="KW-1133">Transmembrane helix</keyword>
<dbReference type="EMBL" id="VDEP01000484">
    <property type="protein sequence ID" value="KAA1070123.1"/>
    <property type="molecule type" value="Genomic_DNA"/>
</dbReference>
<dbReference type="AlphaFoldDB" id="A0A5B0M1Q8"/>
<organism evidence="3 4">
    <name type="scientific">Puccinia graminis f. sp. tritici</name>
    <dbReference type="NCBI Taxonomy" id="56615"/>
    <lineage>
        <taxon>Eukaryota</taxon>
        <taxon>Fungi</taxon>
        <taxon>Dikarya</taxon>
        <taxon>Basidiomycota</taxon>
        <taxon>Pucciniomycotina</taxon>
        <taxon>Pucciniomycetes</taxon>
        <taxon>Pucciniales</taxon>
        <taxon>Pucciniaceae</taxon>
        <taxon>Puccinia</taxon>
    </lineage>
</organism>
<evidence type="ECO:0000256" key="1">
    <source>
        <dbReference type="SAM" id="MobiDB-lite"/>
    </source>
</evidence>
<evidence type="ECO:0000313" key="4">
    <source>
        <dbReference type="Proteomes" id="UP000325313"/>
    </source>
</evidence>
<keyword evidence="2" id="KW-0472">Membrane</keyword>
<reference evidence="3 4" key="1">
    <citation type="submission" date="2019-05" db="EMBL/GenBank/DDBJ databases">
        <title>Emergence of the Ug99 lineage of the wheat stem rust pathogen through somatic hybridization.</title>
        <authorList>
            <person name="Li F."/>
            <person name="Upadhyaya N.M."/>
            <person name="Sperschneider J."/>
            <person name="Matny O."/>
            <person name="Nguyen-Phuc H."/>
            <person name="Mago R."/>
            <person name="Raley C."/>
            <person name="Miller M.E."/>
            <person name="Silverstein K.A.T."/>
            <person name="Henningsen E."/>
            <person name="Hirsch C.D."/>
            <person name="Visser B."/>
            <person name="Pretorius Z.A."/>
            <person name="Steffenson B.J."/>
            <person name="Schwessinger B."/>
            <person name="Dodds P.N."/>
            <person name="Figueroa M."/>
        </authorList>
    </citation>
    <scope>NUCLEOTIDE SEQUENCE [LARGE SCALE GENOMIC DNA]</scope>
    <source>
        <strain evidence="3 4">Ug99</strain>
    </source>
</reference>
<proteinExistence type="predicted"/>
<keyword evidence="2" id="KW-0812">Transmembrane</keyword>
<evidence type="ECO:0000313" key="3">
    <source>
        <dbReference type="EMBL" id="KAA1070123.1"/>
    </source>
</evidence>
<feature type="transmembrane region" description="Helical" evidence="2">
    <location>
        <begin position="33"/>
        <end position="53"/>
    </location>
</feature>
<protein>
    <submittedName>
        <fullName evidence="3">Uncharacterized protein</fullName>
    </submittedName>
</protein>
<feature type="compositionally biased region" description="Acidic residues" evidence="1">
    <location>
        <begin position="1"/>
        <end position="16"/>
    </location>
</feature>
<sequence length="688" mass="75823">MNQQEQEEQEQEEQQEQEPIKQPTHQQLRLKHYIILSSLSLSFLLLAIIHITIGERLNNNISPSRIQDSLRLNIPSTRLKIGELTAQNSLSLSIQTNLTLDLHQLTSSKNRLGKTVEEKLLRWLVAQSPNATLSSSSPIQIYEADNHGDQQEPLLELTLLEPFILPLSYTLPSKHLADDHPSPPPPPTQRTTIALRIHFRAPARLPPLLLSPALDLRVVIKDLDLRLNAHNGLPAWLARFFRKLTHVSLPHLALQLSLPLPKLPAGWTDPSKLLQIDSYSFYPLSAGSTTEDELEPKVGIRASVSAPNPLQLLKQYIDELDLEMHISWPIPLSIFLLPPPSNHSSSSSSTDPQSVPLASSLTLPFLLDANTEQVSITIEGFLLPSLASSPNNTSAPQEQDESALSGFLNRFLKGKTNDLLIRYRGDLTAAGEVSRGLLSTEGGGRAVQHRFSIDDDDDDEGPKQTRVPSLVVAFLAALNVRLEFPGNAHAELVESIGVREMKIDLPAILPPHPQLLCSGELRAVVVLPPHLVGLSSILSILDVRPDVLLLDGPLPSSSIPPQPDDDQVVLPETAFARLFPEHYLPASLRLILPNSTTSSASTQVKLLLTSSFVKLPLQVLDGRNPVFRRYAAKYLLHHRRHQAPDGDDDDDQEGVLTSIVGAFDAHSSIAHTFLVQLLGVDVRGSFYV</sequence>